<comment type="caution">
    <text evidence="2">The sequence shown here is derived from an EMBL/GenBank/DDBJ whole genome shotgun (WGS) entry which is preliminary data.</text>
</comment>
<name>A0A4U0WE45_9PEZI</name>
<organism evidence="2 3">
    <name type="scientific">Cryomyces minteri</name>
    <dbReference type="NCBI Taxonomy" id="331657"/>
    <lineage>
        <taxon>Eukaryota</taxon>
        <taxon>Fungi</taxon>
        <taxon>Dikarya</taxon>
        <taxon>Ascomycota</taxon>
        <taxon>Pezizomycotina</taxon>
        <taxon>Dothideomycetes</taxon>
        <taxon>Dothideomycetes incertae sedis</taxon>
        <taxon>Cryomyces</taxon>
    </lineage>
</organism>
<evidence type="ECO:0000313" key="2">
    <source>
        <dbReference type="EMBL" id="TKA60921.1"/>
    </source>
</evidence>
<feature type="compositionally biased region" description="Polar residues" evidence="1">
    <location>
        <begin position="330"/>
        <end position="351"/>
    </location>
</feature>
<dbReference type="OrthoDB" id="5504205at2759"/>
<feature type="compositionally biased region" description="Polar residues" evidence="1">
    <location>
        <begin position="173"/>
        <end position="184"/>
    </location>
</feature>
<protein>
    <submittedName>
        <fullName evidence="2">Uncharacterized protein</fullName>
    </submittedName>
</protein>
<feature type="compositionally biased region" description="Polar residues" evidence="1">
    <location>
        <begin position="444"/>
        <end position="453"/>
    </location>
</feature>
<dbReference type="EMBL" id="NAJN01001843">
    <property type="protein sequence ID" value="TKA60921.1"/>
    <property type="molecule type" value="Genomic_DNA"/>
</dbReference>
<dbReference type="Proteomes" id="UP000308768">
    <property type="component" value="Unassembled WGS sequence"/>
</dbReference>
<sequence>MSHGQYPAMQQVAVLLNVTEQAEQAGQALLDELITSGPRAIVASQTLADEETSIGKQPAIAKRVGNTNEESFEIEDSCRSIGTIFTRSLSGPPASHNEAGTTRQLATATAAHVQNNYVNLQNDANGADSLPKTRSCKHDNSTHELDAHTGTAGDSKSVTGNRVSEGSPVQGRPSLSQGRQTPEPNANRPEAARGNGATDLDQVYNPVEVRGEKQLQSEFSDDDLAKRLGRKVLEYQRRQRLLQQAMRTRQGCLSRMEEAEQCILSRQRVLVSMRAQAELLQNKIKEKAENVNGMQGSLGREAAFWRLSSEETPIEKGLALEKQTRKQRIRQQPMTTMQCKVSNQRSTNRQSETSERKTQLSMNDPLCTPSPQEAHTVAGAGQEVSETPSSIADDVTMPPAAAKRVTKPQASKECYASVAEHSPAVEDQPSTVRQMTAEHVSAPGQRTETAQTVDQRSLCQLTADQETATQQISSECVVTPDKENPINDDFYVLSYVQHPVSRRGYLVRKSSSAPPGLPQWSETQSLHVLDDGPDVYRLGKIVNIRLDLRDQQLNSCPPALARIEDMRDLGRDNNDNDKDNGTVFLIAWFNTRHDARRYARDWGCKNLSAWPKGKTHILTTRLQLVDVGVVGRVLGTKERKRLEVGKVHDVLDSRRITEMVKVGWRFREFEAL</sequence>
<dbReference type="AlphaFoldDB" id="A0A4U0WE45"/>
<feature type="compositionally biased region" description="Basic and acidic residues" evidence="1">
    <location>
        <begin position="136"/>
        <end position="147"/>
    </location>
</feature>
<reference evidence="2 3" key="1">
    <citation type="submission" date="2017-03" db="EMBL/GenBank/DDBJ databases">
        <title>Genomes of endolithic fungi from Antarctica.</title>
        <authorList>
            <person name="Coleine C."/>
            <person name="Masonjones S."/>
            <person name="Stajich J.E."/>
        </authorList>
    </citation>
    <scope>NUCLEOTIDE SEQUENCE [LARGE SCALE GENOMIC DNA]</scope>
    <source>
        <strain evidence="2 3">CCFEE 5187</strain>
    </source>
</reference>
<evidence type="ECO:0000256" key="1">
    <source>
        <dbReference type="SAM" id="MobiDB-lite"/>
    </source>
</evidence>
<keyword evidence="3" id="KW-1185">Reference proteome</keyword>
<feature type="region of interest" description="Disordered" evidence="1">
    <location>
        <begin position="121"/>
        <end position="202"/>
    </location>
</feature>
<gene>
    <name evidence="2" type="ORF">B0A49_13788</name>
</gene>
<evidence type="ECO:0000313" key="3">
    <source>
        <dbReference type="Proteomes" id="UP000308768"/>
    </source>
</evidence>
<feature type="region of interest" description="Disordered" evidence="1">
    <location>
        <begin position="322"/>
        <end position="453"/>
    </location>
</feature>
<proteinExistence type="predicted"/>
<feature type="compositionally biased region" description="Polar residues" evidence="1">
    <location>
        <begin position="152"/>
        <end position="164"/>
    </location>
</feature>
<accession>A0A4U0WE45</accession>